<protein>
    <submittedName>
        <fullName evidence="2">Uncharacterized protein</fullName>
    </submittedName>
</protein>
<name>A0A917ARC6_9BACI</name>
<evidence type="ECO:0000313" key="3">
    <source>
        <dbReference type="Proteomes" id="UP000605259"/>
    </source>
</evidence>
<feature type="transmembrane region" description="Helical" evidence="1">
    <location>
        <begin position="202"/>
        <end position="224"/>
    </location>
</feature>
<organism evidence="2 3">
    <name type="scientific">Priestia taiwanensis</name>
    <dbReference type="NCBI Taxonomy" id="1347902"/>
    <lineage>
        <taxon>Bacteria</taxon>
        <taxon>Bacillati</taxon>
        <taxon>Bacillota</taxon>
        <taxon>Bacilli</taxon>
        <taxon>Bacillales</taxon>
        <taxon>Bacillaceae</taxon>
        <taxon>Priestia</taxon>
    </lineage>
</organism>
<keyword evidence="3" id="KW-1185">Reference proteome</keyword>
<keyword evidence="1" id="KW-0812">Transmembrane</keyword>
<comment type="caution">
    <text evidence="2">The sequence shown here is derived from an EMBL/GenBank/DDBJ whole genome shotgun (WGS) entry which is preliminary data.</text>
</comment>
<proteinExistence type="predicted"/>
<keyword evidence="1" id="KW-0472">Membrane</keyword>
<feature type="transmembrane region" description="Helical" evidence="1">
    <location>
        <begin position="338"/>
        <end position="363"/>
    </location>
</feature>
<reference evidence="2" key="2">
    <citation type="submission" date="2020-09" db="EMBL/GenBank/DDBJ databases">
        <authorList>
            <person name="Sun Q."/>
            <person name="Zhou Y."/>
        </authorList>
    </citation>
    <scope>NUCLEOTIDE SEQUENCE</scope>
    <source>
        <strain evidence="2">CGMCC 1.12698</strain>
    </source>
</reference>
<dbReference type="RefSeq" id="WP_188388212.1">
    <property type="nucleotide sequence ID" value="NZ_BMFK01000001.1"/>
</dbReference>
<feature type="transmembrane region" description="Helical" evidence="1">
    <location>
        <begin position="162"/>
        <end position="181"/>
    </location>
</feature>
<evidence type="ECO:0000256" key="1">
    <source>
        <dbReference type="SAM" id="Phobius"/>
    </source>
</evidence>
<sequence>MSEVGSIGKKERESLLNWKRIFLALAIGVITICVLVSLSYTDKKKHKEESLLAMDEQELLKTEEELRNHQGDEQSKVEIENRLAQVKLRYERHLQLAQGDWKSIIQEEIKAAEEILKDQDIDVYMRAEVGKKLKEHQYYIEKDVRPFFELPGQTRSASREFISLYSVLGTLVLPGLVIFLVTSNVVGRMKTAIGTWCMNSSIVFIFSLLFYAIVWLLLSVIYGFSLGVFEARWLDIETTIVLDVSGDSGHIQRLARQNIDYAYLVPSWLFILYMIGLSTFGMIVVATIAFLCRTLSKAIGAGLAFIVLLIGEAISRSVEESTWLFSYHLNIWPGEMVPPMITSIVVLSIWLIAALIPSLFVYAKRDVSHR</sequence>
<dbReference type="EMBL" id="BMFK01000001">
    <property type="protein sequence ID" value="GGE69946.1"/>
    <property type="molecule type" value="Genomic_DNA"/>
</dbReference>
<accession>A0A917ARC6</accession>
<reference evidence="2" key="1">
    <citation type="journal article" date="2014" name="Int. J. Syst. Evol. Microbiol.">
        <title>Complete genome sequence of Corynebacterium casei LMG S-19264T (=DSM 44701T), isolated from a smear-ripened cheese.</title>
        <authorList>
            <consortium name="US DOE Joint Genome Institute (JGI-PGF)"/>
            <person name="Walter F."/>
            <person name="Albersmeier A."/>
            <person name="Kalinowski J."/>
            <person name="Ruckert C."/>
        </authorList>
    </citation>
    <scope>NUCLEOTIDE SEQUENCE</scope>
    <source>
        <strain evidence="2">CGMCC 1.12698</strain>
    </source>
</reference>
<evidence type="ECO:0000313" key="2">
    <source>
        <dbReference type="EMBL" id="GGE69946.1"/>
    </source>
</evidence>
<dbReference type="Proteomes" id="UP000605259">
    <property type="component" value="Unassembled WGS sequence"/>
</dbReference>
<dbReference type="AlphaFoldDB" id="A0A917ARC6"/>
<feature type="transmembrane region" description="Helical" evidence="1">
    <location>
        <begin position="298"/>
        <end position="318"/>
    </location>
</feature>
<keyword evidence="1" id="KW-1133">Transmembrane helix</keyword>
<feature type="transmembrane region" description="Helical" evidence="1">
    <location>
        <begin position="21"/>
        <end position="40"/>
    </location>
</feature>
<gene>
    <name evidence="2" type="ORF">GCM10007140_19930</name>
</gene>
<feature type="transmembrane region" description="Helical" evidence="1">
    <location>
        <begin position="268"/>
        <end position="291"/>
    </location>
</feature>